<dbReference type="InterPro" id="IPR041700">
    <property type="entry name" value="OMP_b-brl_3"/>
</dbReference>
<dbReference type="OrthoDB" id="606851at2"/>
<proteinExistence type="predicted"/>
<evidence type="ECO:0000259" key="2">
    <source>
        <dbReference type="Pfam" id="PF14905"/>
    </source>
</evidence>
<dbReference type="Pfam" id="PF14905">
    <property type="entry name" value="OMP_b-brl_3"/>
    <property type="match status" value="1"/>
</dbReference>
<feature type="chain" id="PRO_5003558033" description="Outer membrane protein beta-barrel domain-containing protein" evidence="1">
    <location>
        <begin position="32"/>
        <end position="804"/>
    </location>
</feature>
<dbReference type="STRING" id="714943.Mucpa_1424"/>
<organism evidence="3 4">
    <name type="scientific">Mucilaginibacter paludis DSM 18603</name>
    <dbReference type="NCBI Taxonomy" id="714943"/>
    <lineage>
        <taxon>Bacteria</taxon>
        <taxon>Pseudomonadati</taxon>
        <taxon>Bacteroidota</taxon>
        <taxon>Sphingobacteriia</taxon>
        <taxon>Sphingobacteriales</taxon>
        <taxon>Sphingobacteriaceae</taxon>
        <taxon>Mucilaginibacter</taxon>
    </lineage>
</organism>
<dbReference type="HOGENOM" id="CLU_350164_0_0_10"/>
<keyword evidence="1" id="KW-0732">Signal</keyword>
<dbReference type="EMBL" id="CM001403">
    <property type="protein sequence ID" value="EHQ25584.1"/>
    <property type="molecule type" value="Genomic_DNA"/>
</dbReference>
<feature type="signal peptide" evidence="1">
    <location>
        <begin position="1"/>
        <end position="31"/>
    </location>
</feature>
<dbReference type="RefSeq" id="WP_008505377.1">
    <property type="nucleotide sequence ID" value="NZ_CM001403.1"/>
</dbReference>
<gene>
    <name evidence="3" type="ORF">Mucpa_1424</name>
</gene>
<protein>
    <recommendedName>
        <fullName evidence="2">Outer membrane protein beta-barrel domain-containing protein</fullName>
    </recommendedName>
</protein>
<name>H1XZ96_9SPHI</name>
<feature type="domain" description="Outer membrane protein beta-barrel" evidence="2">
    <location>
        <begin position="403"/>
        <end position="775"/>
    </location>
</feature>
<evidence type="ECO:0000256" key="1">
    <source>
        <dbReference type="SAM" id="SignalP"/>
    </source>
</evidence>
<accession>H1XZ96</accession>
<dbReference type="Proteomes" id="UP000002774">
    <property type="component" value="Chromosome"/>
</dbReference>
<reference evidence="3" key="1">
    <citation type="submission" date="2011-09" db="EMBL/GenBank/DDBJ databases">
        <title>The permanent draft genome of Mucilaginibacter paludis DSM 18603.</title>
        <authorList>
            <consortium name="US DOE Joint Genome Institute (JGI-PGF)"/>
            <person name="Lucas S."/>
            <person name="Han J."/>
            <person name="Lapidus A."/>
            <person name="Bruce D."/>
            <person name="Goodwin L."/>
            <person name="Pitluck S."/>
            <person name="Peters L."/>
            <person name="Kyrpides N."/>
            <person name="Mavromatis K."/>
            <person name="Ivanova N."/>
            <person name="Mikhailova N."/>
            <person name="Held B."/>
            <person name="Detter J.C."/>
            <person name="Tapia R."/>
            <person name="Han C."/>
            <person name="Land M."/>
            <person name="Hauser L."/>
            <person name="Markowitz V."/>
            <person name="Cheng J.-F."/>
            <person name="Hugenholtz P."/>
            <person name="Woyke T."/>
            <person name="Wu D."/>
            <person name="Tindall B."/>
            <person name="Brambilla E."/>
            <person name="Klenk H.-P."/>
            <person name="Eisen J.A."/>
        </authorList>
    </citation>
    <scope>NUCLEOTIDE SEQUENCE [LARGE SCALE GENOMIC DNA]</scope>
    <source>
        <strain evidence="3">DSM 18603</strain>
    </source>
</reference>
<sequence length="804" mass="90352">MLGIKLRHPKCLPAKTLVCILLNILSFSTLAQKKGDAVNTFKLKITNSKNQFNTGYLNFTINSPTDTSFKQNVMTDNKGYLHFKIPVKFYLIRLSGQSLFFSLDTAINLRNFPIINNSETDLGVLDVNSNHLNTLKEVSVTGNVNYSTPEKKSYKASSFTVGDLPIGKNLLTKIPGIRFSKDGYLVDGNLHAVFYLNGTQVTQQTIENFPLADIERVEIINNSTLSSDIKADQIIVNIVTKKTPQISFNGIAIANVAVNRKNNIGTITGNIAKDNTFVNLMVNRYSTDIKISNYSNYVISSSGDGIYKRDQNGVNNTSPIFTNLSLNSQLSKKLKINYSFSYNNIDLNQSSSSLIDQFLSASAKSTENLLIAFNPRLINNYLGLTYKVNVNSSYFVRGWYTNSETNTTLNLAIKDSAGIISHIKDQNNDYSILAGHDFMVNKIAMEFGALYQFHSDKNFFFNIEDLQPSSTGANQDLTYSQNITSLYYKIRFPIKKLSVTINNRLDLSQIALYPYGIHDSRIDYFPNIIFYLPTAKAGAFSAAYNRQILLPSGDDLNPSTRTQTELNSNMGSSNINPQINEYYRLNQTIQIKKFSLSNTLSYEADHGLIDYGPYNIVNDALLKIKENLDKQTKIFLNSSVNWEFNTKLSFNGSIEYGLYNLHTTLQTNEPWKLNGNYYTLTLQADVTPVSGLRWHSALSYTDHDFTPFSKIYYDGPQLYTSINKSLFNKKMSVGFSISDLLNKGNNTHTNYTSPLVNGTLASQQQFRTFGFSLSYFFGNSRSIPPQFPDNKGIKVRDAKKAAIN</sequence>
<dbReference type="eggNOG" id="COG4771">
    <property type="taxonomic scope" value="Bacteria"/>
</dbReference>
<evidence type="ECO:0000313" key="3">
    <source>
        <dbReference type="EMBL" id="EHQ25584.1"/>
    </source>
</evidence>
<evidence type="ECO:0000313" key="4">
    <source>
        <dbReference type="Proteomes" id="UP000002774"/>
    </source>
</evidence>
<dbReference type="SUPFAM" id="SSF56935">
    <property type="entry name" value="Porins"/>
    <property type="match status" value="1"/>
</dbReference>
<dbReference type="AlphaFoldDB" id="H1XZ96"/>
<keyword evidence="4" id="KW-1185">Reference proteome</keyword>